<dbReference type="AlphaFoldDB" id="A0AAV8RVW3"/>
<evidence type="ECO:0000313" key="1">
    <source>
        <dbReference type="EMBL" id="KAJ8511364.1"/>
    </source>
</evidence>
<sequence>MLTCGALDCFGHFSPHYVLSYTGFVNQTDNMMLLQLGSAAFILFDHSWKHYIPADETGNFDMICGASLADRKMGSTWCCCFGDWPAEYDSDDEYIAPRYGIREPLIYFCVYPTLREKYGLDTSMLIYNSSGPGRYQQAMVAPAEETGRCTIL</sequence>
<reference evidence="1 2" key="1">
    <citation type="submission" date="2022-12" db="EMBL/GenBank/DDBJ databases">
        <title>Chromosome-scale assembly of the Ensete ventricosum genome.</title>
        <authorList>
            <person name="Dussert Y."/>
            <person name="Stocks J."/>
            <person name="Wendawek A."/>
            <person name="Woldeyes F."/>
            <person name="Nichols R.A."/>
            <person name="Borrell J.S."/>
        </authorList>
    </citation>
    <scope>NUCLEOTIDE SEQUENCE [LARGE SCALE GENOMIC DNA]</scope>
    <source>
        <strain evidence="2">cv. Maze</strain>
        <tissue evidence="1">Seeds</tissue>
    </source>
</reference>
<organism evidence="1 2">
    <name type="scientific">Ensete ventricosum</name>
    <name type="common">Abyssinian banana</name>
    <name type="synonym">Musa ensete</name>
    <dbReference type="NCBI Taxonomy" id="4639"/>
    <lineage>
        <taxon>Eukaryota</taxon>
        <taxon>Viridiplantae</taxon>
        <taxon>Streptophyta</taxon>
        <taxon>Embryophyta</taxon>
        <taxon>Tracheophyta</taxon>
        <taxon>Spermatophyta</taxon>
        <taxon>Magnoliopsida</taxon>
        <taxon>Liliopsida</taxon>
        <taxon>Zingiberales</taxon>
        <taxon>Musaceae</taxon>
        <taxon>Ensete</taxon>
    </lineage>
</organism>
<gene>
    <name evidence="1" type="ORF">OPV22_001798</name>
</gene>
<evidence type="ECO:0000313" key="2">
    <source>
        <dbReference type="Proteomes" id="UP001222027"/>
    </source>
</evidence>
<protein>
    <submittedName>
        <fullName evidence="1">Uncharacterized protein</fullName>
    </submittedName>
</protein>
<dbReference type="Proteomes" id="UP001222027">
    <property type="component" value="Unassembled WGS sequence"/>
</dbReference>
<accession>A0AAV8RVW3</accession>
<dbReference type="EMBL" id="JAQQAF010000001">
    <property type="protein sequence ID" value="KAJ8511364.1"/>
    <property type="molecule type" value="Genomic_DNA"/>
</dbReference>
<comment type="caution">
    <text evidence="1">The sequence shown here is derived from an EMBL/GenBank/DDBJ whole genome shotgun (WGS) entry which is preliminary data.</text>
</comment>
<keyword evidence="2" id="KW-1185">Reference proteome</keyword>
<name>A0AAV8RVW3_ENSVE</name>
<proteinExistence type="predicted"/>